<dbReference type="PANTHER" id="PTHR30457:SF12">
    <property type="entry name" value="5'_3'-NUCLEOTIDASE SURE"/>
    <property type="match status" value="1"/>
</dbReference>
<gene>
    <name evidence="7" type="primary">surE</name>
    <name evidence="9" type="ORF">BKP64_14325</name>
</gene>
<dbReference type="AlphaFoldDB" id="A0A1D9GP00"/>
<feature type="binding site" evidence="7">
    <location>
        <position position="20"/>
    </location>
    <ligand>
        <name>a divalent metal cation</name>
        <dbReference type="ChEBI" id="CHEBI:60240"/>
    </ligand>
</feature>
<dbReference type="KEGG" id="msq:BKP64_14325"/>
<dbReference type="SUPFAM" id="SSF64167">
    <property type="entry name" value="SurE-like"/>
    <property type="match status" value="1"/>
</dbReference>
<dbReference type="PANTHER" id="PTHR30457">
    <property type="entry name" value="5'-NUCLEOTIDASE SURE"/>
    <property type="match status" value="1"/>
</dbReference>
<dbReference type="InterPro" id="IPR030048">
    <property type="entry name" value="SurE"/>
</dbReference>
<organism evidence="9 10">
    <name type="scientific">Marinobacter salinus</name>
    <dbReference type="NCBI Taxonomy" id="1874317"/>
    <lineage>
        <taxon>Bacteria</taxon>
        <taxon>Pseudomonadati</taxon>
        <taxon>Pseudomonadota</taxon>
        <taxon>Gammaproteobacteria</taxon>
        <taxon>Pseudomonadales</taxon>
        <taxon>Marinobacteraceae</taxon>
        <taxon>Marinobacter</taxon>
    </lineage>
</organism>
<reference evidence="9 10" key="1">
    <citation type="submission" date="2016-10" db="EMBL/GenBank/DDBJ databases">
        <title>Marinobacter salinus sp. nov., a moderately halophilic bacterium isolated from a tidal flat environment.</title>
        <authorList>
            <person name="Park S.-J."/>
        </authorList>
    </citation>
    <scope>NUCLEOTIDE SEQUENCE [LARGE SCALE GENOMIC DNA]</scope>
    <source>
        <strain evidence="9 10">Hb8</strain>
    </source>
</reference>
<evidence type="ECO:0000256" key="5">
    <source>
        <dbReference type="ARBA" id="ARBA00022741"/>
    </source>
</evidence>
<dbReference type="GO" id="GO:0004309">
    <property type="term" value="F:exopolyphosphatase activity"/>
    <property type="evidence" value="ECO:0007669"/>
    <property type="project" value="TreeGrafter"/>
</dbReference>
<evidence type="ECO:0000256" key="4">
    <source>
        <dbReference type="ARBA" id="ARBA00022723"/>
    </source>
</evidence>
<dbReference type="EC" id="3.1.3.5" evidence="7"/>
<evidence type="ECO:0000256" key="3">
    <source>
        <dbReference type="ARBA" id="ARBA00022490"/>
    </source>
</evidence>
<keyword evidence="6 7" id="KW-0378">Hydrolase</keyword>
<comment type="cofactor">
    <cofactor evidence="7">
        <name>a divalent metal cation</name>
        <dbReference type="ChEBI" id="CHEBI:60240"/>
    </cofactor>
    <text evidence="7">Binds 1 divalent metal cation per subunit.</text>
</comment>
<comment type="subcellular location">
    <subcellularLocation>
        <location evidence="7">Cytoplasm</location>
    </subcellularLocation>
</comment>
<comment type="similarity">
    <text evidence="2 7">Belongs to the SurE nucleotidase family.</text>
</comment>
<dbReference type="RefSeq" id="WP_070971504.1">
    <property type="nucleotide sequence ID" value="NZ_CP017715.1"/>
</dbReference>
<proteinExistence type="inferred from homology"/>
<comment type="catalytic activity">
    <reaction evidence="1 7">
        <text>a ribonucleoside 5'-phosphate + H2O = a ribonucleoside + phosphate</text>
        <dbReference type="Rhea" id="RHEA:12484"/>
        <dbReference type="ChEBI" id="CHEBI:15377"/>
        <dbReference type="ChEBI" id="CHEBI:18254"/>
        <dbReference type="ChEBI" id="CHEBI:43474"/>
        <dbReference type="ChEBI" id="CHEBI:58043"/>
        <dbReference type="EC" id="3.1.3.5"/>
    </reaction>
</comment>
<evidence type="ECO:0000256" key="2">
    <source>
        <dbReference type="ARBA" id="ARBA00011062"/>
    </source>
</evidence>
<accession>A0A1D9GP00</accession>
<keyword evidence="10" id="KW-1185">Reference proteome</keyword>
<protein>
    <recommendedName>
        <fullName evidence="7">5'-nucleotidase SurE</fullName>
        <ecNumber evidence="7">3.1.3.5</ecNumber>
    </recommendedName>
    <alternativeName>
        <fullName evidence="7">Nucleoside 5'-monophosphate phosphohydrolase</fullName>
    </alternativeName>
</protein>
<feature type="binding site" evidence="7">
    <location>
        <position position="21"/>
    </location>
    <ligand>
        <name>a divalent metal cation</name>
        <dbReference type="ChEBI" id="CHEBI:60240"/>
    </ligand>
</feature>
<keyword evidence="4 7" id="KW-0479">Metal-binding</keyword>
<keyword evidence="5 7" id="KW-0547">Nucleotide-binding</keyword>
<comment type="function">
    <text evidence="7">Nucleotidase that shows phosphatase activity on nucleoside 5'-monophosphates.</text>
</comment>
<feature type="binding site" evidence="7">
    <location>
        <position position="52"/>
    </location>
    <ligand>
        <name>a divalent metal cation</name>
        <dbReference type="ChEBI" id="CHEBI:60240"/>
    </ligand>
</feature>
<dbReference type="STRING" id="1874317.BKP64_14325"/>
<dbReference type="NCBIfam" id="TIGR00087">
    <property type="entry name" value="surE"/>
    <property type="match status" value="1"/>
</dbReference>
<dbReference type="Gene3D" id="3.40.1210.10">
    <property type="entry name" value="Survival protein SurE-like phosphatase/nucleotidase"/>
    <property type="match status" value="1"/>
</dbReference>
<dbReference type="NCBIfam" id="NF001490">
    <property type="entry name" value="PRK00346.1-4"/>
    <property type="match status" value="1"/>
</dbReference>
<dbReference type="GO" id="GO:0008254">
    <property type="term" value="F:3'-nucleotidase activity"/>
    <property type="evidence" value="ECO:0007669"/>
    <property type="project" value="TreeGrafter"/>
</dbReference>
<evidence type="ECO:0000256" key="7">
    <source>
        <dbReference type="HAMAP-Rule" id="MF_00060"/>
    </source>
</evidence>
<evidence type="ECO:0000256" key="6">
    <source>
        <dbReference type="ARBA" id="ARBA00022801"/>
    </source>
</evidence>
<dbReference type="OrthoDB" id="9780815at2"/>
<dbReference type="Proteomes" id="UP000177445">
    <property type="component" value="Chromosome"/>
</dbReference>
<name>A0A1D9GP00_9GAMM</name>
<feature type="domain" description="Survival protein SurE-like phosphatase/nucleotidase" evidence="8">
    <location>
        <begin position="15"/>
        <end position="195"/>
    </location>
</feature>
<dbReference type="GO" id="GO:0046872">
    <property type="term" value="F:metal ion binding"/>
    <property type="evidence" value="ECO:0007669"/>
    <property type="project" value="UniProtKB-UniRule"/>
</dbReference>
<evidence type="ECO:0000313" key="10">
    <source>
        <dbReference type="Proteomes" id="UP000177445"/>
    </source>
</evidence>
<dbReference type="EMBL" id="CP017715">
    <property type="protein sequence ID" value="AOY89251.1"/>
    <property type="molecule type" value="Genomic_DNA"/>
</dbReference>
<dbReference type="GO" id="GO:0000166">
    <property type="term" value="F:nucleotide binding"/>
    <property type="evidence" value="ECO:0007669"/>
    <property type="project" value="UniProtKB-KW"/>
</dbReference>
<sequence length="265" mass="29070">MSDLYVTSQPIVRRILITNDDGINAPGLAVLEKIARNLAEEVWIVAPEHDRSGAGQSISIHDPLRVYETGPKRYAVSGTPADCVLYSLAQWFGETPPDLVLSGVNCGANISDSVQYSGTVGAVLSALHMNIPAIALSQAFLSREGIHWSPVERFGESVIRKLWQAGEVRAWNVNFPACDADEITSARWCRQSTGSIQRARLLAGRDARSLPYWWLGFERSSRHIVAPDADVTVLRDRAIAITPLRHEDPLPGGTDEFDLAAWADN</sequence>
<feature type="binding site" evidence="7">
    <location>
        <position position="105"/>
    </location>
    <ligand>
        <name>a divalent metal cation</name>
        <dbReference type="ChEBI" id="CHEBI:60240"/>
    </ligand>
</feature>
<dbReference type="Pfam" id="PF01975">
    <property type="entry name" value="SurE"/>
    <property type="match status" value="1"/>
</dbReference>
<dbReference type="HAMAP" id="MF_00060">
    <property type="entry name" value="SurE"/>
    <property type="match status" value="1"/>
</dbReference>
<dbReference type="GO" id="GO:0005737">
    <property type="term" value="C:cytoplasm"/>
    <property type="evidence" value="ECO:0007669"/>
    <property type="project" value="UniProtKB-SubCell"/>
</dbReference>
<dbReference type="InterPro" id="IPR036523">
    <property type="entry name" value="SurE-like_sf"/>
</dbReference>
<keyword evidence="3 7" id="KW-0963">Cytoplasm</keyword>
<evidence type="ECO:0000259" key="8">
    <source>
        <dbReference type="Pfam" id="PF01975"/>
    </source>
</evidence>
<dbReference type="InterPro" id="IPR002828">
    <property type="entry name" value="SurE-like_Pase/nucleotidase"/>
</dbReference>
<evidence type="ECO:0000256" key="1">
    <source>
        <dbReference type="ARBA" id="ARBA00000815"/>
    </source>
</evidence>
<evidence type="ECO:0000313" key="9">
    <source>
        <dbReference type="EMBL" id="AOY89251.1"/>
    </source>
</evidence>
<dbReference type="GO" id="GO:0008253">
    <property type="term" value="F:5'-nucleotidase activity"/>
    <property type="evidence" value="ECO:0007669"/>
    <property type="project" value="UniProtKB-UniRule"/>
</dbReference>